<dbReference type="EMBL" id="CP007028">
    <property type="protein sequence ID" value="AHE96039.1"/>
    <property type="molecule type" value="Genomic_DNA"/>
</dbReference>
<sequence length="316" mass="35695">MRKEYYLLKVLTPLHIGAGQGLGHVDLPIVREAHTNFPYIPGTSLKGALRNLEIKQVARARGEKPSQVEERLTDKDKFDPKDIDILRLAKIFGTAGEVAERDKEALEKGKEVGAGKVLFSDAFIVLFPVKSAKGIFSLTTCPYVINRFFELLGIDQRVEDVPEGKVKVLNTKDHKNLINNNKLLLEEFVFEAEESEELKKFVELVGVFVGEENKRRIVCVNDTDFMDFVSNYTEVRTHIKINLDTGTIEKEKGALWTEEYVPAESVFAFSLVFLEEINEEINYGREKISYSPPPTFHLGGDITTGKGFVKVQKLEV</sequence>
<evidence type="ECO:0000313" key="3">
    <source>
        <dbReference type="EMBL" id="AHE96039.1"/>
    </source>
</evidence>
<dbReference type="OrthoDB" id="9789361at2"/>
<organism evidence="4">
    <name type="scientific">Thermocrinis ruber</name>
    <dbReference type="NCBI Taxonomy" id="75906"/>
    <lineage>
        <taxon>Bacteria</taxon>
        <taxon>Pseudomonadati</taxon>
        <taxon>Aquificota</taxon>
        <taxon>Aquificia</taxon>
        <taxon>Aquificales</taxon>
        <taxon>Aquificaceae</taxon>
        <taxon>Thermocrinis</taxon>
    </lineage>
</organism>
<dbReference type="Pfam" id="PF03787">
    <property type="entry name" value="RAMPs"/>
    <property type="match status" value="1"/>
</dbReference>
<evidence type="ECO:0000313" key="4">
    <source>
        <dbReference type="Proteomes" id="UP000018914"/>
    </source>
</evidence>
<dbReference type="GO" id="GO:0051607">
    <property type="term" value="P:defense response to virus"/>
    <property type="evidence" value="ECO:0007669"/>
    <property type="project" value="UniProtKB-KW"/>
</dbReference>
<dbReference type="RefSeq" id="WP_025306051.1">
    <property type="nucleotide sequence ID" value="NZ_CP007028.1"/>
</dbReference>
<dbReference type="NCBIfam" id="TIGR02580">
    <property type="entry name" value="cas_RAMP_Cmr4"/>
    <property type="match status" value="1"/>
</dbReference>
<dbReference type="eggNOG" id="COG1336">
    <property type="taxonomic scope" value="Bacteria"/>
</dbReference>
<dbReference type="AlphaFoldDB" id="W0DBX6"/>
<dbReference type="HOGENOM" id="CLU_047795_0_0_0"/>
<dbReference type="STRING" id="75906.THERU_04395"/>
<evidence type="ECO:0000256" key="1">
    <source>
        <dbReference type="ARBA" id="ARBA00023118"/>
    </source>
</evidence>
<protein>
    <submittedName>
        <fullName evidence="3">CRISPR-associated protein Cmr4</fullName>
    </submittedName>
</protein>
<evidence type="ECO:0000259" key="2">
    <source>
        <dbReference type="Pfam" id="PF03787"/>
    </source>
</evidence>
<dbReference type="KEGG" id="trd:THERU_04395"/>
<proteinExistence type="predicted"/>
<reference evidence="3 4" key="1">
    <citation type="submission" date="2013-12" db="EMBL/GenBank/DDBJ databases">
        <authorList>
            <consortium name="DOE Joint Genome Institute"/>
            <person name="Eisen J."/>
            <person name="Huntemann M."/>
            <person name="Han J."/>
            <person name="Chen A."/>
            <person name="Kyrpides N."/>
            <person name="Mavromatis K."/>
            <person name="Markowitz V."/>
            <person name="Palaniappan K."/>
            <person name="Ivanova N."/>
            <person name="Schaumberg A."/>
            <person name="Pati A."/>
            <person name="Liolios K."/>
            <person name="Nordberg H.P."/>
            <person name="Cantor M.N."/>
            <person name="Hua S.X."/>
            <person name="Woyke T."/>
        </authorList>
    </citation>
    <scope>NUCLEOTIDE SEQUENCE [LARGE SCALE GENOMIC DNA]</scope>
    <source>
        <strain evidence="3 4">DSM 23557</strain>
    </source>
</reference>
<dbReference type="PANTHER" id="PTHR36700">
    <property type="entry name" value="CRISPR SYSTEM CMR SUBUNIT CMR4"/>
    <property type="match status" value="1"/>
</dbReference>
<keyword evidence="4" id="KW-1185">Reference proteome</keyword>
<dbReference type="Proteomes" id="UP000018914">
    <property type="component" value="Chromosome"/>
</dbReference>
<name>W0DBX6_9AQUI</name>
<keyword evidence="1" id="KW-0051">Antiviral defense</keyword>
<dbReference type="PANTHER" id="PTHR36700:SF1">
    <property type="entry name" value="CRISPR SYSTEM CMR SUBUNIT CMR4"/>
    <property type="match status" value="1"/>
</dbReference>
<accession>W0DBX6</accession>
<feature type="domain" description="CRISPR type III-associated protein" evidence="2">
    <location>
        <begin position="8"/>
        <end position="310"/>
    </location>
</feature>
<gene>
    <name evidence="3" type="ORF">THERU_04395</name>
</gene>
<dbReference type="InterPro" id="IPR005537">
    <property type="entry name" value="RAMP_III_fam"/>
</dbReference>
<dbReference type="InterPro" id="IPR013410">
    <property type="entry name" value="CRISPR-assoc_RAMP_Cmr4"/>
</dbReference>